<dbReference type="AlphaFoldDB" id="A0A7X5U7N0"/>
<name>A0A7X5U7N0_9GAMM</name>
<comment type="caution">
    <text evidence="1">The sequence shown here is derived from an EMBL/GenBank/DDBJ whole genome shotgun (WGS) entry which is preliminary data.</text>
</comment>
<reference evidence="1 2" key="1">
    <citation type="submission" date="2020-03" db="EMBL/GenBank/DDBJ databases">
        <authorList>
            <person name="Lai Q."/>
        </authorList>
    </citation>
    <scope>NUCLEOTIDE SEQUENCE [LARGE SCALE GENOMIC DNA]</scope>
    <source>
        <strain evidence="1 2">CCUG 25036</strain>
    </source>
</reference>
<dbReference type="EMBL" id="JAARLZ010000002">
    <property type="protein sequence ID" value="NII05398.1"/>
    <property type="molecule type" value="Genomic_DNA"/>
</dbReference>
<keyword evidence="2" id="KW-1185">Reference proteome</keyword>
<accession>A0A7X5U7N0</accession>
<evidence type="ECO:0000313" key="2">
    <source>
        <dbReference type="Proteomes" id="UP000490980"/>
    </source>
</evidence>
<dbReference type="Proteomes" id="UP000490980">
    <property type="component" value="Unassembled WGS sequence"/>
</dbReference>
<gene>
    <name evidence="1" type="ORF">HBF25_03220</name>
</gene>
<dbReference type="RefSeq" id="WP_166946512.1">
    <property type="nucleotide sequence ID" value="NZ_JAARLZ010000002.1"/>
</dbReference>
<evidence type="ECO:0000313" key="1">
    <source>
        <dbReference type="EMBL" id="NII05398.1"/>
    </source>
</evidence>
<protein>
    <submittedName>
        <fullName evidence="1">Uncharacterized protein</fullName>
    </submittedName>
</protein>
<sequence>MKYVVPTLQNVDGYIFFDKDDIGSERIRAEALQGYASLREAQSWMNIILLDEFISEVAGDDWDVDEPLINQLLSIFQETWSFQIKARFPGVDFSIEKVVDNEYGDIGLRIAQPAPPLPME</sequence>
<proteinExistence type="predicted"/>
<organism evidence="1 2">
    <name type="scientific">Luteibacter anthropi</name>
    <dbReference type="NCBI Taxonomy" id="564369"/>
    <lineage>
        <taxon>Bacteria</taxon>
        <taxon>Pseudomonadati</taxon>
        <taxon>Pseudomonadota</taxon>
        <taxon>Gammaproteobacteria</taxon>
        <taxon>Lysobacterales</taxon>
        <taxon>Rhodanobacteraceae</taxon>
        <taxon>Luteibacter</taxon>
    </lineage>
</organism>